<proteinExistence type="predicted"/>
<gene>
    <name evidence="1" type="ORF">KIPB_016867</name>
</gene>
<dbReference type="EMBL" id="BDIP01010734">
    <property type="protein sequence ID" value="GIQ92851.1"/>
    <property type="molecule type" value="Genomic_DNA"/>
</dbReference>
<comment type="caution">
    <text evidence="1">The sequence shown here is derived from an EMBL/GenBank/DDBJ whole genome shotgun (WGS) entry which is preliminary data.</text>
</comment>
<sequence length="49" mass="5371">DNPGVSPELLIALDHGTAEDTFTLEPICDTCTTVFAYTPITDETTRRDN</sequence>
<keyword evidence="2" id="KW-1185">Reference proteome</keyword>
<accession>A0A9K3DCA7</accession>
<organism evidence="1 2">
    <name type="scientific">Kipferlia bialata</name>
    <dbReference type="NCBI Taxonomy" id="797122"/>
    <lineage>
        <taxon>Eukaryota</taxon>
        <taxon>Metamonada</taxon>
        <taxon>Carpediemonas-like organisms</taxon>
        <taxon>Kipferlia</taxon>
    </lineage>
</organism>
<protein>
    <submittedName>
        <fullName evidence="1">Uncharacterized protein</fullName>
    </submittedName>
</protein>
<evidence type="ECO:0000313" key="2">
    <source>
        <dbReference type="Proteomes" id="UP000265618"/>
    </source>
</evidence>
<name>A0A9K3DCA7_9EUKA</name>
<evidence type="ECO:0000313" key="1">
    <source>
        <dbReference type="EMBL" id="GIQ92851.1"/>
    </source>
</evidence>
<feature type="non-terminal residue" evidence="1">
    <location>
        <position position="1"/>
    </location>
</feature>
<reference evidence="1 2" key="1">
    <citation type="journal article" date="2018" name="PLoS ONE">
        <title>The draft genome of Kipferlia bialata reveals reductive genome evolution in fornicate parasites.</title>
        <authorList>
            <person name="Tanifuji G."/>
            <person name="Takabayashi S."/>
            <person name="Kume K."/>
            <person name="Takagi M."/>
            <person name="Nakayama T."/>
            <person name="Kamikawa R."/>
            <person name="Inagaki Y."/>
            <person name="Hashimoto T."/>
        </authorList>
    </citation>
    <scope>NUCLEOTIDE SEQUENCE [LARGE SCALE GENOMIC DNA]</scope>
    <source>
        <strain evidence="1">NY0173</strain>
    </source>
</reference>
<dbReference type="Proteomes" id="UP000265618">
    <property type="component" value="Unassembled WGS sequence"/>
</dbReference>
<dbReference type="AlphaFoldDB" id="A0A9K3DCA7"/>